<dbReference type="GO" id="GO:0004100">
    <property type="term" value="F:chitin synthase activity"/>
    <property type="evidence" value="ECO:0007669"/>
    <property type="project" value="UniProtKB-EC"/>
</dbReference>
<keyword evidence="3" id="KW-0328">Glycosyltransferase</keyword>
<evidence type="ECO:0000256" key="6">
    <source>
        <dbReference type="ARBA" id="ARBA00023136"/>
    </source>
</evidence>
<dbReference type="PANTHER" id="PTHR22914">
    <property type="entry name" value="CHITIN SYNTHASE"/>
    <property type="match status" value="1"/>
</dbReference>
<organism evidence="9 10">
    <name type="scientific">Rhizopus stolonifer</name>
    <name type="common">Rhizopus nigricans</name>
    <dbReference type="NCBI Taxonomy" id="4846"/>
    <lineage>
        <taxon>Eukaryota</taxon>
        <taxon>Fungi</taxon>
        <taxon>Fungi incertae sedis</taxon>
        <taxon>Mucoromycota</taxon>
        <taxon>Mucoromycotina</taxon>
        <taxon>Mucoromycetes</taxon>
        <taxon>Mucorales</taxon>
        <taxon>Mucorineae</taxon>
        <taxon>Rhizopodaceae</taxon>
        <taxon>Rhizopus</taxon>
    </lineage>
</organism>
<evidence type="ECO:0000256" key="1">
    <source>
        <dbReference type="ARBA" id="ARBA00004141"/>
    </source>
</evidence>
<dbReference type="STRING" id="4846.A0A367KN37"/>
<feature type="transmembrane region" description="Helical" evidence="8">
    <location>
        <begin position="572"/>
        <end position="592"/>
    </location>
</feature>
<comment type="subcellular location">
    <subcellularLocation>
        <location evidence="1">Membrane</location>
        <topology evidence="1">Multi-pass membrane protein</topology>
    </subcellularLocation>
</comment>
<dbReference type="AlphaFoldDB" id="A0A367KN37"/>
<feature type="transmembrane region" description="Helical" evidence="8">
    <location>
        <begin position="599"/>
        <end position="623"/>
    </location>
</feature>
<dbReference type="Pfam" id="PF03142">
    <property type="entry name" value="Chitin_synth_2"/>
    <property type="match status" value="2"/>
</dbReference>
<protein>
    <recommendedName>
        <fullName evidence="2">chitin synthase</fullName>
        <ecNumber evidence="2">2.4.1.16</ecNumber>
    </recommendedName>
</protein>
<evidence type="ECO:0000256" key="3">
    <source>
        <dbReference type="ARBA" id="ARBA00022676"/>
    </source>
</evidence>
<feature type="transmembrane region" description="Helical" evidence="8">
    <location>
        <begin position="98"/>
        <end position="117"/>
    </location>
</feature>
<feature type="transmembrane region" description="Helical" evidence="8">
    <location>
        <begin position="45"/>
        <end position="66"/>
    </location>
</feature>
<keyword evidence="4 8" id="KW-0812">Transmembrane</keyword>
<name>A0A367KN37_RHIST</name>
<evidence type="ECO:0000256" key="2">
    <source>
        <dbReference type="ARBA" id="ARBA00012543"/>
    </source>
</evidence>
<feature type="transmembrane region" description="Helical" evidence="8">
    <location>
        <begin position="544"/>
        <end position="566"/>
    </location>
</feature>
<evidence type="ECO:0000313" key="10">
    <source>
        <dbReference type="Proteomes" id="UP000253551"/>
    </source>
</evidence>
<dbReference type="Proteomes" id="UP000253551">
    <property type="component" value="Unassembled WGS sequence"/>
</dbReference>
<keyword evidence="10" id="KW-1185">Reference proteome</keyword>
<keyword evidence="6 8" id="KW-0472">Membrane</keyword>
<dbReference type="PANTHER" id="PTHR22914:SF41">
    <property type="entry name" value="CHITIN SYNTHASE 7"/>
    <property type="match status" value="1"/>
</dbReference>
<evidence type="ECO:0000256" key="5">
    <source>
        <dbReference type="ARBA" id="ARBA00022989"/>
    </source>
</evidence>
<dbReference type="GO" id="GO:0016020">
    <property type="term" value="C:membrane"/>
    <property type="evidence" value="ECO:0007669"/>
    <property type="project" value="UniProtKB-SubCell"/>
</dbReference>
<evidence type="ECO:0000313" key="9">
    <source>
        <dbReference type="EMBL" id="RCI03587.1"/>
    </source>
</evidence>
<evidence type="ECO:0000256" key="4">
    <source>
        <dbReference type="ARBA" id="ARBA00022692"/>
    </source>
</evidence>
<dbReference type="InterPro" id="IPR004835">
    <property type="entry name" value="Chitin_synth"/>
</dbReference>
<sequence>MSSGRAYVIMDNKVLDLTDYFHSATTVVKIAKGAYSRALAIDRMFLPVNLTVLLFLNLGSDITTLLQDTVPNPSIYQDCLDTLFYHGLVDGNTQDGCARVNVGLWITLGLFFLFFLIKMHMANLTQFRCIQRLMFHEHPPLTHIPHTLLFVPFYAEPSEIIRQTLDALARTSYPDTHKLLFFVCDGITQSPSDTKANYLCLLDALGYSSTRDSELRAYQSLGSTNYARVYAGFYESGRNRVPFMVVVKVGSQNGGGNRGKRDSMLIALGFLERCLNLAHHVFSPLEFELYNQCYHLLGLDPRLFKYMLVTDADIQVQGNVVHRLVSRLEADPKTLALSGYIRPANPEENVITMLQIFPVYMTYYSGLAYEACMGGLMTLNGGFAMYRIWTEDLAWPKVNEEVVSSKKKSFVNQRSDSSSEDEEEERQESPETLSLQPNPRIRPISIHPTVLRGLAIRADTLHMENILLLGEEQYLSLVLLQSHPGHRLGFDPESTAYTTLPTHFFTLQGLYTRTLRASLHIQVEFLHLARHLGVMYWIASLTKLLDTVFSVPIMIYLYNILISYFVNKDQAFGTIAGFFLGLIVLHIIYLFVHRQFKYIFWFVLYCLFGIPLFHIYFPVWAAWCSDDSHRWYDVWPTGNKKRHRLHGIIEQDYHGPQEEIHRMQLADFERQEAEKNALREREHAEMLDAKFNGFTGYVGQVIAYPAAVQIRRQHHKRYGSGESRRTGSSTLENPFEESRAETLISAKHTIPSSDHTTIIQDTDQYSLSNSILSLESIQINEEMLEGRNTPLHSKLASYL</sequence>
<keyword evidence="5 8" id="KW-1133">Transmembrane helix</keyword>
<comment type="caution">
    <text evidence="9">The sequence shown here is derived from an EMBL/GenBank/DDBJ whole genome shotgun (WGS) entry which is preliminary data.</text>
</comment>
<feature type="region of interest" description="Disordered" evidence="7">
    <location>
        <begin position="409"/>
        <end position="440"/>
    </location>
</feature>
<dbReference type="EMBL" id="PJQM01000963">
    <property type="protein sequence ID" value="RCI03587.1"/>
    <property type="molecule type" value="Genomic_DNA"/>
</dbReference>
<reference evidence="9 10" key="1">
    <citation type="journal article" date="2018" name="G3 (Bethesda)">
        <title>Phylogenetic and Phylogenomic Definition of Rhizopus Species.</title>
        <authorList>
            <person name="Gryganskyi A.P."/>
            <person name="Golan J."/>
            <person name="Dolatabadi S."/>
            <person name="Mondo S."/>
            <person name="Robb S."/>
            <person name="Idnurm A."/>
            <person name="Muszewska A."/>
            <person name="Steczkiewicz K."/>
            <person name="Masonjones S."/>
            <person name="Liao H.L."/>
            <person name="Gajdeczka M.T."/>
            <person name="Anike F."/>
            <person name="Vuek A."/>
            <person name="Anishchenko I.M."/>
            <person name="Voigt K."/>
            <person name="de Hoog G.S."/>
            <person name="Smith M.E."/>
            <person name="Heitman J."/>
            <person name="Vilgalys R."/>
            <person name="Stajich J.E."/>
        </authorList>
    </citation>
    <scope>NUCLEOTIDE SEQUENCE [LARGE SCALE GENOMIC DNA]</scope>
    <source>
        <strain evidence="9 10">LSU 92-RS-03</strain>
    </source>
</reference>
<dbReference type="InterPro" id="IPR029044">
    <property type="entry name" value="Nucleotide-diphossugar_trans"/>
</dbReference>
<dbReference type="GO" id="GO:0071944">
    <property type="term" value="C:cell periphery"/>
    <property type="evidence" value="ECO:0007669"/>
    <property type="project" value="TreeGrafter"/>
</dbReference>
<dbReference type="EC" id="2.4.1.16" evidence="2"/>
<evidence type="ECO:0000256" key="7">
    <source>
        <dbReference type="SAM" id="MobiDB-lite"/>
    </source>
</evidence>
<accession>A0A367KN37</accession>
<keyword evidence="3" id="KW-0808">Transferase</keyword>
<dbReference type="SUPFAM" id="SSF53448">
    <property type="entry name" value="Nucleotide-diphospho-sugar transferases"/>
    <property type="match status" value="1"/>
</dbReference>
<feature type="region of interest" description="Disordered" evidence="7">
    <location>
        <begin position="715"/>
        <end position="734"/>
    </location>
</feature>
<dbReference type="OrthoDB" id="2235682at2759"/>
<dbReference type="GO" id="GO:0030428">
    <property type="term" value="C:cell septum"/>
    <property type="evidence" value="ECO:0007669"/>
    <property type="project" value="TreeGrafter"/>
</dbReference>
<proteinExistence type="predicted"/>
<evidence type="ECO:0000256" key="8">
    <source>
        <dbReference type="SAM" id="Phobius"/>
    </source>
</evidence>
<dbReference type="GO" id="GO:0006031">
    <property type="term" value="P:chitin biosynthetic process"/>
    <property type="evidence" value="ECO:0007669"/>
    <property type="project" value="TreeGrafter"/>
</dbReference>
<gene>
    <name evidence="9" type="ORF">CU098_009506</name>
</gene>